<dbReference type="EC" id="1.-.-.-" evidence="7"/>
<dbReference type="PROSITE" id="PS51318">
    <property type="entry name" value="TAT"/>
    <property type="match status" value="1"/>
</dbReference>
<dbReference type="CDD" id="cd13861">
    <property type="entry name" value="CuRO_1_CumA_like"/>
    <property type="match status" value="1"/>
</dbReference>
<dbReference type="PATRIC" id="fig|935700.4.peg.1213"/>
<feature type="domain" description="Plastocyanin-like" evidence="6">
    <location>
        <begin position="40"/>
        <end position="150"/>
    </location>
</feature>
<comment type="caution">
    <text evidence="7">The sequence shown here is derived from an EMBL/GenBank/DDBJ whole genome shotgun (WGS) entry which is preliminary data.</text>
</comment>
<dbReference type="PANTHER" id="PTHR11709">
    <property type="entry name" value="MULTI-COPPER OXIDASE"/>
    <property type="match status" value="1"/>
</dbReference>
<feature type="domain" description="Plastocyanin-like" evidence="5">
    <location>
        <begin position="360"/>
        <end position="468"/>
    </location>
</feature>
<evidence type="ECO:0000313" key="7">
    <source>
        <dbReference type="EMBL" id="KIT17125.1"/>
    </source>
</evidence>
<dbReference type="GO" id="GO:0005507">
    <property type="term" value="F:copper ion binding"/>
    <property type="evidence" value="ECO:0007669"/>
    <property type="project" value="InterPro"/>
</dbReference>
<name>A0A0D1EN48_9RHOB</name>
<evidence type="ECO:0000259" key="5">
    <source>
        <dbReference type="Pfam" id="PF07731"/>
    </source>
</evidence>
<dbReference type="InterPro" id="IPR033138">
    <property type="entry name" value="Cu_oxidase_CS"/>
</dbReference>
<dbReference type="EMBL" id="JYFE01000022">
    <property type="protein sequence ID" value="KIT17125.1"/>
    <property type="molecule type" value="Genomic_DNA"/>
</dbReference>
<dbReference type="InterPro" id="IPR011706">
    <property type="entry name" value="Cu-oxidase_C"/>
</dbReference>
<evidence type="ECO:0000256" key="3">
    <source>
        <dbReference type="SAM" id="SignalP"/>
    </source>
</evidence>
<dbReference type="SUPFAM" id="SSF49503">
    <property type="entry name" value="Cupredoxins"/>
    <property type="match status" value="3"/>
</dbReference>
<evidence type="ECO:0000256" key="1">
    <source>
        <dbReference type="ARBA" id="ARBA00022723"/>
    </source>
</evidence>
<reference evidence="7 8" key="1">
    <citation type="submission" date="2015-02" db="EMBL/GenBank/DDBJ databases">
        <title>Genome Sequence of Jannaschia aquimarina DSM28248, a member of the Roseobacter clade.</title>
        <authorList>
            <person name="Voget S."/>
            <person name="Daniel R."/>
        </authorList>
    </citation>
    <scope>NUCLEOTIDE SEQUENCE [LARGE SCALE GENOMIC DNA]</scope>
    <source>
        <strain evidence="7 8">GSW-M26</strain>
    </source>
</reference>
<keyword evidence="2 7" id="KW-0560">Oxidoreductase</keyword>
<dbReference type="OrthoDB" id="9757546at2"/>
<dbReference type="InterPro" id="IPR008972">
    <property type="entry name" value="Cupredoxin"/>
</dbReference>
<gene>
    <name evidence="7" type="primary">mco</name>
    <name evidence="7" type="ORF">jaqu_11670</name>
</gene>
<dbReference type="InterPro" id="IPR006311">
    <property type="entry name" value="TAT_signal"/>
</dbReference>
<sequence length="469" mass="50690">MSITRRTLLAAGTAALTLPALARRAAARDMPVLRAAPSTAQIAPAGYGPSPVWSYGGTVPGPEIRVRAGERVRRRFENGLPQDSAVHWHGIRIANAMDGAAGVTQDPVPPGGTFDYDFVAPDPGTYWYHAHARSWEQVARGLAGPLIVDDVEAWEGLEGAATAEATLMLADWRLQEDGALHEASFGDLHDWAHAGRLGNTVTINGAIDARLPVRRGERLRLRLINAATARIMPLRMPGLAPLLIALDGYPVAPRPAERILLAPAQRADIVVDIPAGLDAPLPILMDAGRDEWVEIGSLIDGGVTALPPQAGPVRPLPAGTARAPDLSAPQEEVLRMEGGAMGRLERARLGGVEQDFRQLVAARRVWAFNGVAGDMDEPAFRAPLGRTVRLRLVNETRWPHGIHLHGHHFTVLTRGEQPDAYQARRDTVLVRPGEPVEIAFVADNPGRWLLHCHMLGHQASGMLSWFEVT</sequence>
<dbReference type="PROSITE" id="PS00079">
    <property type="entry name" value="MULTICOPPER_OXIDASE1"/>
    <property type="match status" value="1"/>
</dbReference>
<protein>
    <submittedName>
        <fullName evidence="7">Mco protein</fullName>
        <ecNumber evidence="7">1.-.-.-</ecNumber>
    </submittedName>
</protein>
<dbReference type="RefSeq" id="WP_043918006.1">
    <property type="nucleotide sequence ID" value="NZ_FZPF01000001.1"/>
</dbReference>
<proteinExistence type="predicted"/>
<organism evidence="7 8">
    <name type="scientific">Jannaschia aquimarina</name>
    <dbReference type="NCBI Taxonomy" id="935700"/>
    <lineage>
        <taxon>Bacteria</taxon>
        <taxon>Pseudomonadati</taxon>
        <taxon>Pseudomonadota</taxon>
        <taxon>Alphaproteobacteria</taxon>
        <taxon>Rhodobacterales</taxon>
        <taxon>Roseobacteraceae</taxon>
        <taxon>Jannaschia</taxon>
    </lineage>
</organism>
<dbReference type="InterPro" id="IPR002355">
    <property type="entry name" value="Cu_oxidase_Cu_BS"/>
</dbReference>
<keyword evidence="1" id="KW-0479">Metal-binding</keyword>
<evidence type="ECO:0000259" key="4">
    <source>
        <dbReference type="Pfam" id="PF00394"/>
    </source>
</evidence>
<dbReference type="Pfam" id="PF00394">
    <property type="entry name" value="Cu-oxidase"/>
    <property type="match status" value="1"/>
</dbReference>
<feature type="domain" description="Plastocyanin-like" evidence="4">
    <location>
        <begin position="165"/>
        <end position="273"/>
    </location>
</feature>
<dbReference type="Gene3D" id="2.60.40.420">
    <property type="entry name" value="Cupredoxins - blue copper proteins"/>
    <property type="match status" value="3"/>
</dbReference>
<dbReference type="Pfam" id="PF07731">
    <property type="entry name" value="Cu-oxidase_2"/>
    <property type="match status" value="1"/>
</dbReference>
<evidence type="ECO:0000256" key="2">
    <source>
        <dbReference type="ARBA" id="ARBA00023002"/>
    </source>
</evidence>
<dbReference type="AlphaFoldDB" id="A0A0D1EN48"/>
<dbReference type="Proteomes" id="UP000032232">
    <property type="component" value="Unassembled WGS sequence"/>
</dbReference>
<feature type="signal peptide" evidence="3">
    <location>
        <begin position="1"/>
        <end position="22"/>
    </location>
</feature>
<dbReference type="InterPro" id="IPR001117">
    <property type="entry name" value="Cu-oxidase_2nd"/>
</dbReference>
<dbReference type="PANTHER" id="PTHR11709:SF2">
    <property type="entry name" value="MULTICOPPER OXIDASE LPR1"/>
    <property type="match status" value="1"/>
</dbReference>
<dbReference type="STRING" id="935700.jaqu_11670"/>
<evidence type="ECO:0000313" key="8">
    <source>
        <dbReference type="Proteomes" id="UP000032232"/>
    </source>
</evidence>
<accession>A0A0D1EN48</accession>
<evidence type="ECO:0000259" key="6">
    <source>
        <dbReference type="Pfam" id="PF07732"/>
    </source>
</evidence>
<dbReference type="PROSITE" id="PS00080">
    <property type="entry name" value="MULTICOPPER_OXIDASE2"/>
    <property type="match status" value="1"/>
</dbReference>
<keyword evidence="8" id="KW-1185">Reference proteome</keyword>
<dbReference type="Pfam" id="PF07732">
    <property type="entry name" value="Cu-oxidase_3"/>
    <property type="match status" value="1"/>
</dbReference>
<dbReference type="GO" id="GO:0016491">
    <property type="term" value="F:oxidoreductase activity"/>
    <property type="evidence" value="ECO:0007669"/>
    <property type="project" value="UniProtKB-KW"/>
</dbReference>
<dbReference type="InterPro" id="IPR011707">
    <property type="entry name" value="Cu-oxidase-like_N"/>
</dbReference>
<dbReference type="InterPro" id="IPR045087">
    <property type="entry name" value="Cu-oxidase_fam"/>
</dbReference>
<feature type="chain" id="PRO_5002230465" evidence="3">
    <location>
        <begin position="23"/>
        <end position="469"/>
    </location>
</feature>
<keyword evidence="3" id="KW-0732">Signal</keyword>